<feature type="chain" id="PRO_5002462340" evidence="1">
    <location>
        <begin position="20"/>
        <end position="182"/>
    </location>
</feature>
<evidence type="ECO:0000313" key="3">
    <source>
        <dbReference type="Proteomes" id="UP000033684"/>
    </source>
</evidence>
<keyword evidence="3" id="KW-1185">Reference proteome</keyword>
<accession>A0A0F3IIS0</accession>
<dbReference type="EMBL" id="LAJX01000232">
    <property type="protein sequence ID" value="KJV05404.1"/>
    <property type="molecule type" value="Genomic_DNA"/>
</dbReference>
<dbReference type="AlphaFoldDB" id="A0A0F3IIS0"/>
<reference evidence="2 3" key="2">
    <citation type="journal article" date="2016" name="Microb. Ecol.">
        <title>Genome Characteristics of a Novel Type I Methanotroph (Sn10-6) Isolated from a Flooded Indian Rice Field.</title>
        <authorList>
            <person name="Rahalkar M.C."/>
            <person name="Pandit P.S."/>
            <person name="Dhakephalkar P.K."/>
            <person name="Pore S."/>
            <person name="Arora P."/>
            <person name="Kapse N."/>
        </authorList>
    </citation>
    <scope>NUCLEOTIDE SEQUENCE [LARGE SCALE GENOMIC DNA]</scope>
    <source>
        <strain evidence="2 3">Sn10-6</strain>
    </source>
</reference>
<dbReference type="Proteomes" id="UP000033684">
    <property type="component" value="Unassembled WGS sequence"/>
</dbReference>
<keyword evidence="1" id="KW-0732">Signal</keyword>
<dbReference type="OrthoDB" id="5565926at2"/>
<reference evidence="3" key="1">
    <citation type="submission" date="2015-03" db="EMBL/GenBank/DDBJ databases">
        <title>Draft genome sequence of a novel methanotroph (Sn10-6) isolated from flooded ricefield rhizosphere in India.</title>
        <authorList>
            <person name="Pandit P.S."/>
            <person name="Pore S.D."/>
            <person name="Arora P."/>
            <person name="Kapse N.G."/>
            <person name="Dhakephalkar P.K."/>
            <person name="Rahalkar M.C."/>
        </authorList>
    </citation>
    <scope>NUCLEOTIDE SEQUENCE [LARGE SCALE GENOMIC DNA]</scope>
    <source>
        <strain evidence="3">Sn10-6</strain>
    </source>
</reference>
<proteinExistence type="predicted"/>
<sequence>MRTFALAITCCLISTASIAANRYNFEPGDPVLTNCNQIYSKGVVKSKVVDGYVIHFDKHSRPIRCPPFRWAFEFVLPYGSVTEYSFTAKADGFFGKSKEIVFKVGEPVTFILKTDPRIEKLIKAVDVQAEITDISGIGAIAVKPLSTEPSAIAAFWQWIGTNYVDVNHETLAKEREMRINKP</sequence>
<gene>
    <name evidence="2" type="ORF">VZ94_18470</name>
</gene>
<organism evidence="2 3">
    <name type="scientific">Methylocucumis oryzae</name>
    <dbReference type="NCBI Taxonomy" id="1632867"/>
    <lineage>
        <taxon>Bacteria</taxon>
        <taxon>Pseudomonadati</taxon>
        <taxon>Pseudomonadota</taxon>
        <taxon>Gammaproteobacteria</taxon>
        <taxon>Methylococcales</taxon>
        <taxon>Methylococcaceae</taxon>
        <taxon>Methylocucumis</taxon>
    </lineage>
</organism>
<evidence type="ECO:0000256" key="1">
    <source>
        <dbReference type="SAM" id="SignalP"/>
    </source>
</evidence>
<protein>
    <submittedName>
        <fullName evidence="2">Uncharacterized protein</fullName>
    </submittedName>
</protein>
<evidence type="ECO:0000313" key="2">
    <source>
        <dbReference type="EMBL" id="KJV05404.1"/>
    </source>
</evidence>
<name>A0A0F3IIS0_9GAMM</name>
<dbReference type="RefSeq" id="WP_045780350.1">
    <property type="nucleotide sequence ID" value="NZ_LAJX01000232.1"/>
</dbReference>
<feature type="signal peptide" evidence="1">
    <location>
        <begin position="1"/>
        <end position="19"/>
    </location>
</feature>
<comment type="caution">
    <text evidence="2">The sequence shown here is derived from an EMBL/GenBank/DDBJ whole genome shotgun (WGS) entry which is preliminary data.</text>
</comment>